<dbReference type="Pfam" id="PF00005">
    <property type="entry name" value="ABC_tran"/>
    <property type="match status" value="1"/>
</dbReference>
<evidence type="ECO:0000256" key="4">
    <source>
        <dbReference type="ARBA" id="ARBA00022519"/>
    </source>
</evidence>
<keyword evidence="6 8" id="KW-0067">ATP-binding</keyword>
<name>A0A494Y7T5_9BURK</name>
<reference evidence="8 9" key="1">
    <citation type="submission" date="2018-10" db="EMBL/GenBank/DDBJ databases">
        <title>Robbsia sp. DHC34, isolated from soil.</title>
        <authorList>
            <person name="Gao Z.-H."/>
            <person name="Qiu L.-H."/>
        </authorList>
    </citation>
    <scope>NUCLEOTIDE SEQUENCE [LARGE SCALE GENOMIC DNA]</scope>
    <source>
        <strain evidence="8 9">DHC34</strain>
    </source>
</reference>
<evidence type="ECO:0000256" key="6">
    <source>
        <dbReference type="ARBA" id="ARBA00022840"/>
    </source>
</evidence>
<dbReference type="EMBL" id="RBZU01000002">
    <property type="protein sequence ID" value="RKP57627.1"/>
    <property type="molecule type" value="Genomic_DNA"/>
</dbReference>
<dbReference type="InterPro" id="IPR050166">
    <property type="entry name" value="ABC_transporter_ATP-bind"/>
</dbReference>
<dbReference type="InterPro" id="IPR003439">
    <property type="entry name" value="ABC_transporter-like_ATP-bd"/>
</dbReference>
<dbReference type="Gene3D" id="3.40.50.300">
    <property type="entry name" value="P-loop containing nucleotide triphosphate hydrolases"/>
    <property type="match status" value="1"/>
</dbReference>
<accession>A0A494Y7T5</accession>
<dbReference type="PANTHER" id="PTHR42788:SF19">
    <property type="entry name" value="ALIPHATIC SULFONATES IMPORT ATP-BINDING PROTEIN SSUB 2"/>
    <property type="match status" value="1"/>
</dbReference>
<feature type="domain" description="ABC transporter" evidence="7">
    <location>
        <begin position="52"/>
        <end position="285"/>
    </location>
</feature>
<evidence type="ECO:0000259" key="7">
    <source>
        <dbReference type="PROSITE" id="PS50893"/>
    </source>
</evidence>
<keyword evidence="3" id="KW-1003">Cell membrane</keyword>
<dbReference type="GO" id="GO:0016887">
    <property type="term" value="F:ATP hydrolysis activity"/>
    <property type="evidence" value="ECO:0007669"/>
    <property type="project" value="InterPro"/>
</dbReference>
<sequence>MNTTALRVTASTPADVPARERVDLRVSTKLDGRAVAFDAHASDAETDVQPAIDVLSVEKVYANGTHALRPVDLRIREGEFVTLLGPSGCGKSTLLKMIAGLEQPSDGRLMLWRKPVARLPETGHTLSYVFQEATLMPWHTVHRNVRLPLELAGVPAREADERVRDALALVGLDRFAHALPRELSGGMQMRTSIARGLVVRPDLLLMDEPFGALDEITRNRLDSDLLDLWKQQGLTVVFVTHSIHEAVFLAQRVVVMAARPGRIVDEVRIDEPFPRDPTFRLSTRFSEYAMQLHESLVKASADSGELE</sequence>
<dbReference type="CDD" id="cd03293">
    <property type="entry name" value="ABC_NrtD_SsuB_transporters"/>
    <property type="match status" value="1"/>
</dbReference>
<dbReference type="PANTHER" id="PTHR42788">
    <property type="entry name" value="TAURINE IMPORT ATP-BINDING PROTEIN-RELATED"/>
    <property type="match status" value="1"/>
</dbReference>
<evidence type="ECO:0000256" key="3">
    <source>
        <dbReference type="ARBA" id="ARBA00022475"/>
    </source>
</evidence>
<dbReference type="RefSeq" id="WP_121084786.1">
    <property type="nucleotide sequence ID" value="NZ_RBZU01000002.1"/>
</dbReference>
<dbReference type="GO" id="GO:0005524">
    <property type="term" value="F:ATP binding"/>
    <property type="evidence" value="ECO:0007669"/>
    <property type="project" value="UniProtKB-KW"/>
</dbReference>
<comment type="similarity">
    <text evidence="1">Belongs to the ABC transporter superfamily.</text>
</comment>
<dbReference type="Proteomes" id="UP000270342">
    <property type="component" value="Unassembled WGS sequence"/>
</dbReference>
<keyword evidence="9" id="KW-1185">Reference proteome</keyword>
<evidence type="ECO:0000313" key="9">
    <source>
        <dbReference type="Proteomes" id="UP000270342"/>
    </source>
</evidence>
<evidence type="ECO:0000256" key="1">
    <source>
        <dbReference type="ARBA" id="ARBA00005417"/>
    </source>
</evidence>
<protein>
    <submittedName>
        <fullName evidence="8">ABC transporter ATP-binding protein</fullName>
    </submittedName>
</protein>
<dbReference type="InterPro" id="IPR003593">
    <property type="entry name" value="AAA+_ATPase"/>
</dbReference>
<proteinExistence type="inferred from homology"/>
<evidence type="ECO:0000313" key="8">
    <source>
        <dbReference type="EMBL" id="RKP57627.1"/>
    </source>
</evidence>
<keyword evidence="4" id="KW-0997">Cell inner membrane</keyword>
<dbReference type="OrthoDB" id="9783039at2"/>
<gene>
    <name evidence="8" type="ORF">D7S86_06680</name>
</gene>
<dbReference type="SUPFAM" id="SSF52540">
    <property type="entry name" value="P-loop containing nucleoside triphosphate hydrolases"/>
    <property type="match status" value="1"/>
</dbReference>
<comment type="caution">
    <text evidence="8">The sequence shown here is derived from an EMBL/GenBank/DDBJ whole genome shotgun (WGS) entry which is preliminary data.</text>
</comment>
<keyword evidence="4" id="KW-0472">Membrane</keyword>
<keyword evidence="5" id="KW-0547">Nucleotide-binding</keyword>
<dbReference type="AlphaFoldDB" id="A0A494Y7T5"/>
<evidence type="ECO:0000256" key="5">
    <source>
        <dbReference type="ARBA" id="ARBA00022741"/>
    </source>
</evidence>
<dbReference type="PROSITE" id="PS50893">
    <property type="entry name" value="ABC_TRANSPORTER_2"/>
    <property type="match status" value="1"/>
</dbReference>
<evidence type="ECO:0000256" key="2">
    <source>
        <dbReference type="ARBA" id="ARBA00022448"/>
    </source>
</evidence>
<organism evidence="8 9">
    <name type="scientific">Pararobbsia silviterrae</name>
    <dbReference type="NCBI Taxonomy" id="1792498"/>
    <lineage>
        <taxon>Bacteria</taxon>
        <taxon>Pseudomonadati</taxon>
        <taxon>Pseudomonadota</taxon>
        <taxon>Betaproteobacteria</taxon>
        <taxon>Burkholderiales</taxon>
        <taxon>Burkholderiaceae</taxon>
        <taxon>Pararobbsia</taxon>
    </lineage>
</organism>
<dbReference type="SMART" id="SM00382">
    <property type="entry name" value="AAA"/>
    <property type="match status" value="1"/>
</dbReference>
<dbReference type="InterPro" id="IPR027417">
    <property type="entry name" value="P-loop_NTPase"/>
</dbReference>
<keyword evidence="2" id="KW-0813">Transport</keyword>